<keyword evidence="4" id="KW-0546">Nucleotide metabolism</keyword>
<accession>A0A8S5TG37</accession>
<proteinExistence type="inferred from homology"/>
<dbReference type="EC" id="3.6.1.23" evidence="2"/>
<organism evidence="6">
    <name type="scientific">Myoviridae sp. ctIty1</name>
    <dbReference type="NCBI Taxonomy" id="2827673"/>
    <lineage>
        <taxon>Viruses</taxon>
        <taxon>Duplodnaviria</taxon>
        <taxon>Heunggongvirae</taxon>
        <taxon>Uroviricota</taxon>
        <taxon>Caudoviricetes</taxon>
    </lineage>
</organism>
<name>A0A8S5TG37_9CAUD</name>
<reference evidence="6" key="1">
    <citation type="journal article" date="2021" name="Proc. Natl. Acad. Sci. U.S.A.">
        <title>A Catalog of Tens of Thousands of Viruses from Human Metagenomes Reveals Hidden Associations with Chronic Diseases.</title>
        <authorList>
            <person name="Tisza M.J."/>
            <person name="Buck C.B."/>
        </authorList>
    </citation>
    <scope>NUCLEOTIDE SEQUENCE</scope>
    <source>
        <strain evidence="6">CtIty1</strain>
    </source>
</reference>
<dbReference type="InterPro" id="IPR029054">
    <property type="entry name" value="dUTPase-like"/>
</dbReference>
<evidence type="ECO:0000256" key="1">
    <source>
        <dbReference type="ARBA" id="ARBA00006581"/>
    </source>
</evidence>
<evidence type="ECO:0000256" key="2">
    <source>
        <dbReference type="ARBA" id="ARBA00012379"/>
    </source>
</evidence>
<dbReference type="Gene3D" id="2.70.40.10">
    <property type="match status" value="1"/>
</dbReference>
<dbReference type="InterPro" id="IPR033704">
    <property type="entry name" value="dUTPase_trimeric"/>
</dbReference>
<feature type="domain" description="dUTPase-like" evidence="5">
    <location>
        <begin position="43"/>
        <end position="182"/>
    </location>
</feature>
<dbReference type="Pfam" id="PF00692">
    <property type="entry name" value="dUTPase"/>
    <property type="match status" value="1"/>
</dbReference>
<dbReference type="SUPFAM" id="SSF51283">
    <property type="entry name" value="dUTPase-like"/>
    <property type="match status" value="1"/>
</dbReference>
<evidence type="ECO:0000256" key="4">
    <source>
        <dbReference type="ARBA" id="ARBA00023080"/>
    </source>
</evidence>
<dbReference type="GO" id="GO:0006226">
    <property type="term" value="P:dUMP biosynthetic process"/>
    <property type="evidence" value="ECO:0007669"/>
    <property type="project" value="InterPro"/>
</dbReference>
<comment type="similarity">
    <text evidence="1">Belongs to the dUTPase family.</text>
</comment>
<sequence length="184" mass="21236">MFERVSKKEWLRALEDLKTNNPGLWNYVYAKDIKDEDYDINTIELPRRSTPFSAGYDFYAPFEINAIPGLRYLVPTGIKCRLTNIRGANAVVLENLVLKLYPRSSYGMKYGFRFINTIGVIDQDFYNNETNEGHIYIDFSVENPISIKKGDKFCQGIIENFYIFKDEIEPLNKKRTGGMGSTGK</sequence>
<evidence type="ECO:0000259" key="5">
    <source>
        <dbReference type="Pfam" id="PF00692"/>
    </source>
</evidence>
<dbReference type="PANTHER" id="PTHR11241">
    <property type="entry name" value="DEOXYURIDINE 5'-TRIPHOSPHATE NUCLEOTIDOHYDROLASE"/>
    <property type="match status" value="1"/>
</dbReference>
<dbReference type="PANTHER" id="PTHR11241:SF0">
    <property type="entry name" value="DEOXYURIDINE 5'-TRIPHOSPHATE NUCLEOTIDOHYDROLASE"/>
    <property type="match status" value="1"/>
</dbReference>
<evidence type="ECO:0000313" key="6">
    <source>
        <dbReference type="EMBL" id="DAF62217.1"/>
    </source>
</evidence>
<dbReference type="CDD" id="cd07557">
    <property type="entry name" value="trimeric_dUTPase"/>
    <property type="match status" value="1"/>
</dbReference>
<dbReference type="GO" id="GO:0004170">
    <property type="term" value="F:dUTP diphosphatase activity"/>
    <property type="evidence" value="ECO:0007669"/>
    <property type="project" value="UniProtKB-EC"/>
</dbReference>
<dbReference type="GO" id="GO:0046081">
    <property type="term" value="P:dUTP catabolic process"/>
    <property type="evidence" value="ECO:0007669"/>
    <property type="project" value="InterPro"/>
</dbReference>
<dbReference type="InterPro" id="IPR008181">
    <property type="entry name" value="dUTPase"/>
</dbReference>
<evidence type="ECO:0000256" key="3">
    <source>
        <dbReference type="ARBA" id="ARBA00022801"/>
    </source>
</evidence>
<dbReference type="EMBL" id="BK032823">
    <property type="protein sequence ID" value="DAF62217.1"/>
    <property type="molecule type" value="Genomic_DNA"/>
</dbReference>
<keyword evidence="3" id="KW-0378">Hydrolase</keyword>
<protein>
    <recommendedName>
        <fullName evidence="2">dUTP diphosphatase</fullName>
        <ecNumber evidence="2">3.6.1.23</ecNumber>
    </recommendedName>
</protein>
<dbReference type="GO" id="GO:0000287">
    <property type="term" value="F:magnesium ion binding"/>
    <property type="evidence" value="ECO:0007669"/>
    <property type="project" value="InterPro"/>
</dbReference>
<dbReference type="InterPro" id="IPR036157">
    <property type="entry name" value="dUTPase-like_sf"/>
</dbReference>